<keyword evidence="10" id="KW-0694">RNA-binding</keyword>
<feature type="coiled-coil region" evidence="12">
    <location>
        <begin position="562"/>
        <end position="610"/>
    </location>
</feature>
<evidence type="ECO:0000256" key="13">
    <source>
        <dbReference type="SAM" id="MobiDB-lite"/>
    </source>
</evidence>
<name>A0A2V3ZYI9_9BACT</name>
<dbReference type="GO" id="GO:0000049">
    <property type="term" value="F:tRNA binding"/>
    <property type="evidence" value="ECO:0007669"/>
    <property type="project" value="UniProtKB-KW"/>
</dbReference>
<keyword evidence="6" id="KW-0547">Nucleotide-binding</keyword>
<dbReference type="FunFam" id="3.40.50.300:FF:000011">
    <property type="entry name" value="Putative ABC transporter ATP-binding component"/>
    <property type="match status" value="1"/>
</dbReference>
<dbReference type="Pfam" id="PF12848">
    <property type="entry name" value="ABC_tran_Xtn"/>
    <property type="match status" value="1"/>
</dbReference>
<proteinExistence type="inferred from homology"/>
<evidence type="ECO:0000256" key="6">
    <source>
        <dbReference type="ARBA" id="ARBA00022741"/>
    </source>
</evidence>
<dbReference type="SUPFAM" id="SSF52540">
    <property type="entry name" value="P-loop containing nucleoside triphosphate hydrolases"/>
    <property type="match status" value="2"/>
</dbReference>
<evidence type="ECO:0000256" key="9">
    <source>
        <dbReference type="ARBA" id="ARBA00022845"/>
    </source>
</evidence>
<dbReference type="Pfam" id="PF00005">
    <property type="entry name" value="ABC_tran"/>
    <property type="match status" value="2"/>
</dbReference>
<dbReference type="InterPro" id="IPR017871">
    <property type="entry name" value="ABC_transporter-like_CS"/>
</dbReference>
<evidence type="ECO:0000259" key="14">
    <source>
        <dbReference type="PROSITE" id="PS50893"/>
    </source>
</evidence>
<sequence>MISYLQVENLSKSYGDLTLFEGISFGVGQGQKIALIAKNGTGKTSLLNIIAGIDSQDSGDVIFRNDIKVAYLQQNPNLENSNTVLNEVFNSDDPVLSVIREYEKVISLNDQEKMTEILEKMDQYKAWDYENKVKQILSKLKITNFDQVIGQLSGGQKKRVGLAKVLITDPDFLILDEPTNHLDLEMIEWLEEYLNKSKGTLLMVTHDRYFLDRVCNEIIEMDANSIYTYKGNYSYYLEKRAERIENINAEVGKAQKLLKTEQEWMRRMPQARGTKAKYRIDAFYELKKKAAAGFKEDSMELDIKSARLGKKILELEGLYKNFGDLKILEDFSYKFQRGEKIGIVGKNGTGKSTFLNIITRNLEPDSGSIEIGETVVYGYYKQDGITINENEKIIDVIKDIAESIDLGNGKVMSASQFLEYFLFPPKTQYNYVSKLSGGEKRRLYLMTVLMKNPNFLILDEPTNDLDIMTLNVLEEYLMNFKGCLIIVSHDRYFMDKVVDQMFAFEGMGKIRNFPGNYTIYRDTIAEEEKELKKIEKPAKPKKEKPKSNNTAKKLSFNEKREFEQLEVDLEALNFEKEELETAMSSGTLANDELMQKASRIEEVINLIDEKELRWLELSERA</sequence>
<gene>
    <name evidence="15" type="ORF">DF185_08520</name>
</gene>
<dbReference type="GO" id="GO:0006417">
    <property type="term" value="P:regulation of translation"/>
    <property type="evidence" value="ECO:0007669"/>
    <property type="project" value="UniProtKB-KW"/>
</dbReference>
<dbReference type="InterPro" id="IPR027417">
    <property type="entry name" value="P-loop_NTPase"/>
</dbReference>
<dbReference type="RefSeq" id="WP_110360332.1">
    <property type="nucleotide sequence ID" value="NZ_QFLI01000003.1"/>
</dbReference>
<dbReference type="Gene3D" id="3.40.50.300">
    <property type="entry name" value="P-loop containing nucleotide triphosphate hydrolases"/>
    <property type="match status" value="2"/>
</dbReference>
<evidence type="ECO:0000256" key="7">
    <source>
        <dbReference type="ARBA" id="ARBA00022801"/>
    </source>
</evidence>
<keyword evidence="7" id="KW-0378">Hydrolase</keyword>
<dbReference type="GO" id="GO:0019843">
    <property type="term" value="F:rRNA binding"/>
    <property type="evidence" value="ECO:0007669"/>
    <property type="project" value="UniProtKB-KW"/>
</dbReference>
<evidence type="ECO:0000256" key="2">
    <source>
        <dbReference type="ARBA" id="ARBA00022490"/>
    </source>
</evidence>
<comment type="similarity">
    <text evidence="1">Belongs to the ABC transporter superfamily. ABCF family. Translational throttle EttA subfamily.</text>
</comment>
<organism evidence="15 16">
    <name type="scientific">Marinifilum breve</name>
    <dbReference type="NCBI Taxonomy" id="2184082"/>
    <lineage>
        <taxon>Bacteria</taxon>
        <taxon>Pseudomonadati</taxon>
        <taxon>Bacteroidota</taxon>
        <taxon>Bacteroidia</taxon>
        <taxon>Marinilabiliales</taxon>
        <taxon>Marinifilaceae</taxon>
    </lineage>
</organism>
<keyword evidence="4" id="KW-0699">rRNA-binding</keyword>
<dbReference type="GO" id="GO:0003677">
    <property type="term" value="F:DNA binding"/>
    <property type="evidence" value="ECO:0007669"/>
    <property type="project" value="InterPro"/>
</dbReference>
<feature type="domain" description="ABC transporter" evidence="14">
    <location>
        <begin position="5"/>
        <end position="248"/>
    </location>
</feature>
<dbReference type="GO" id="GO:0005524">
    <property type="term" value="F:ATP binding"/>
    <property type="evidence" value="ECO:0007669"/>
    <property type="project" value="UniProtKB-KW"/>
</dbReference>
<protein>
    <submittedName>
        <fullName evidence="15">ABC transporter</fullName>
    </submittedName>
</protein>
<evidence type="ECO:0000256" key="10">
    <source>
        <dbReference type="ARBA" id="ARBA00022884"/>
    </source>
</evidence>
<reference evidence="15 16" key="1">
    <citation type="submission" date="2018-05" db="EMBL/GenBank/DDBJ databases">
        <title>Marinifilum breve JC075T sp. nov., a marine bacterium isolated from Yongle Blue Hole in the South China Sea.</title>
        <authorList>
            <person name="Fu T."/>
        </authorList>
    </citation>
    <scope>NUCLEOTIDE SEQUENCE [LARGE SCALE GENOMIC DNA]</scope>
    <source>
        <strain evidence="15 16">JC075</strain>
    </source>
</reference>
<evidence type="ECO:0000256" key="4">
    <source>
        <dbReference type="ARBA" id="ARBA00022730"/>
    </source>
</evidence>
<feature type="domain" description="ABC transporter" evidence="14">
    <location>
        <begin position="313"/>
        <end position="531"/>
    </location>
</feature>
<evidence type="ECO:0000256" key="8">
    <source>
        <dbReference type="ARBA" id="ARBA00022840"/>
    </source>
</evidence>
<accession>A0A2V3ZYI9</accession>
<dbReference type="PROSITE" id="PS00211">
    <property type="entry name" value="ABC_TRANSPORTER_1"/>
    <property type="match status" value="1"/>
</dbReference>
<evidence type="ECO:0000313" key="16">
    <source>
        <dbReference type="Proteomes" id="UP000248079"/>
    </source>
</evidence>
<dbReference type="InterPro" id="IPR003439">
    <property type="entry name" value="ABC_transporter-like_ATP-bd"/>
</dbReference>
<keyword evidence="8" id="KW-0067">ATP-binding</keyword>
<dbReference type="GO" id="GO:0006412">
    <property type="term" value="P:translation"/>
    <property type="evidence" value="ECO:0007669"/>
    <property type="project" value="UniProtKB-KW"/>
</dbReference>
<dbReference type="Pfam" id="PF16326">
    <property type="entry name" value="ABC_tran_CTD"/>
    <property type="match status" value="1"/>
</dbReference>
<comment type="caution">
    <text evidence="15">The sequence shown here is derived from an EMBL/GenBank/DDBJ whole genome shotgun (WGS) entry which is preliminary data.</text>
</comment>
<dbReference type="InterPro" id="IPR003593">
    <property type="entry name" value="AAA+_ATPase"/>
</dbReference>
<keyword evidence="2" id="KW-0963">Cytoplasm</keyword>
<dbReference type="InterPro" id="IPR032781">
    <property type="entry name" value="ABC_tran_Xtn"/>
</dbReference>
<dbReference type="SMART" id="SM00382">
    <property type="entry name" value="AAA"/>
    <property type="match status" value="2"/>
</dbReference>
<keyword evidence="11" id="KW-0648">Protein biosynthesis</keyword>
<dbReference type="CDD" id="cd03221">
    <property type="entry name" value="ABCF_EF-3"/>
    <property type="match status" value="2"/>
</dbReference>
<keyword evidence="12" id="KW-0175">Coiled coil</keyword>
<dbReference type="PANTHER" id="PTHR42855">
    <property type="entry name" value="ABC TRANSPORTER ATP-BINDING SUBUNIT"/>
    <property type="match status" value="1"/>
</dbReference>
<dbReference type="InterPro" id="IPR032524">
    <property type="entry name" value="ABC_tran_C"/>
</dbReference>
<keyword evidence="16" id="KW-1185">Reference proteome</keyword>
<keyword evidence="5" id="KW-0677">Repeat</keyword>
<evidence type="ECO:0000256" key="3">
    <source>
        <dbReference type="ARBA" id="ARBA00022555"/>
    </source>
</evidence>
<dbReference type="InterPro" id="IPR051309">
    <property type="entry name" value="ABCF_ATPase"/>
</dbReference>
<dbReference type="EMBL" id="QFLI01000003">
    <property type="protein sequence ID" value="PXY01519.1"/>
    <property type="molecule type" value="Genomic_DNA"/>
</dbReference>
<dbReference type="OrthoDB" id="1521973at2"/>
<feature type="region of interest" description="Disordered" evidence="13">
    <location>
        <begin position="533"/>
        <end position="553"/>
    </location>
</feature>
<dbReference type="FunFam" id="3.40.50.300:FF:000183">
    <property type="entry name" value="ABC transporter ATP-binding protein yjjK"/>
    <property type="match status" value="1"/>
</dbReference>
<evidence type="ECO:0000256" key="5">
    <source>
        <dbReference type="ARBA" id="ARBA00022737"/>
    </source>
</evidence>
<evidence type="ECO:0000256" key="12">
    <source>
        <dbReference type="SAM" id="Coils"/>
    </source>
</evidence>
<dbReference type="AlphaFoldDB" id="A0A2V3ZYI9"/>
<keyword evidence="9" id="KW-0810">Translation regulation</keyword>
<dbReference type="PANTHER" id="PTHR42855:SF1">
    <property type="entry name" value="ABC TRANSPORTER DOMAIN-CONTAINING PROTEIN"/>
    <property type="match status" value="1"/>
</dbReference>
<dbReference type="Proteomes" id="UP000248079">
    <property type="component" value="Unassembled WGS sequence"/>
</dbReference>
<evidence type="ECO:0000256" key="11">
    <source>
        <dbReference type="ARBA" id="ARBA00022917"/>
    </source>
</evidence>
<evidence type="ECO:0000313" key="15">
    <source>
        <dbReference type="EMBL" id="PXY01519.1"/>
    </source>
</evidence>
<dbReference type="PROSITE" id="PS50893">
    <property type="entry name" value="ABC_TRANSPORTER_2"/>
    <property type="match status" value="2"/>
</dbReference>
<keyword evidence="3" id="KW-0820">tRNA-binding</keyword>
<evidence type="ECO:0000256" key="1">
    <source>
        <dbReference type="ARBA" id="ARBA00005868"/>
    </source>
</evidence>
<dbReference type="GO" id="GO:0016887">
    <property type="term" value="F:ATP hydrolysis activity"/>
    <property type="evidence" value="ECO:0007669"/>
    <property type="project" value="InterPro"/>
</dbReference>